<accession>A0ABV4TSK4</accession>
<dbReference type="Proteomes" id="UP001575181">
    <property type="component" value="Unassembled WGS sequence"/>
</dbReference>
<feature type="transmembrane region" description="Helical" evidence="1">
    <location>
        <begin position="7"/>
        <end position="27"/>
    </location>
</feature>
<dbReference type="RefSeq" id="WP_373654320.1">
    <property type="nucleotide sequence ID" value="NZ_JBGUAW010000001.1"/>
</dbReference>
<gene>
    <name evidence="2" type="ORF">ACERLL_01680</name>
</gene>
<reference evidence="2 3" key="1">
    <citation type="submission" date="2024-08" db="EMBL/GenBank/DDBJ databases">
        <title>Whole-genome sequencing of halo(alkali)philic microorganisms from hypersaline lakes.</title>
        <authorList>
            <person name="Sorokin D.Y."/>
            <person name="Merkel A.Y."/>
            <person name="Messina E."/>
            <person name="Yakimov M."/>
        </authorList>
    </citation>
    <scope>NUCLEOTIDE SEQUENCE [LARGE SCALE GENOMIC DNA]</scope>
    <source>
        <strain evidence="2 3">Cl-TMA</strain>
    </source>
</reference>
<evidence type="ECO:0000256" key="1">
    <source>
        <dbReference type="SAM" id="Phobius"/>
    </source>
</evidence>
<name>A0ABV4TSK4_9GAMM</name>
<organism evidence="2 3">
    <name type="scientific">Thiohalorhabdus methylotrophus</name>
    <dbReference type="NCBI Taxonomy" id="3242694"/>
    <lineage>
        <taxon>Bacteria</taxon>
        <taxon>Pseudomonadati</taxon>
        <taxon>Pseudomonadota</taxon>
        <taxon>Gammaproteobacteria</taxon>
        <taxon>Thiohalorhabdales</taxon>
        <taxon>Thiohalorhabdaceae</taxon>
        <taxon>Thiohalorhabdus</taxon>
    </lineage>
</organism>
<dbReference type="EMBL" id="JBGUAW010000001">
    <property type="protein sequence ID" value="MFA9459536.1"/>
    <property type="molecule type" value="Genomic_DNA"/>
</dbReference>
<evidence type="ECO:0000313" key="3">
    <source>
        <dbReference type="Proteomes" id="UP001575181"/>
    </source>
</evidence>
<comment type="caution">
    <text evidence="2">The sequence shown here is derived from an EMBL/GenBank/DDBJ whole genome shotgun (WGS) entry which is preliminary data.</text>
</comment>
<evidence type="ECO:0008006" key="4">
    <source>
        <dbReference type="Google" id="ProtNLM"/>
    </source>
</evidence>
<proteinExistence type="predicted"/>
<sequence>MGSDLGIGLRFGLNSGVLTTLGLVVGLHAGTASLLAVVGGILAIAVADALSEALGMRMSMEAQTEDGSPRQPWAAAGGVFAAKFAMAASFLFPVLFLPPRAAVLASVVWGLGLLAGLSYLTARSRRVPAAPAVLQHLALAAGVVGATNLLGRWTPTLLKVL</sequence>
<feature type="transmembrane region" description="Helical" evidence="1">
    <location>
        <begin position="33"/>
        <end position="51"/>
    </location>
</feature>
<keyword evidence="1" id="KW-0472">Membrane</keyword>
<keyword evidence="3" id="KW-1185">Reference proteome</keyword>
<feature type="transmembrane region" description="Helical" evidence="1">
    <location>
        <begin position="132"/>
        <end position="151"/>
    </location>
</feature>
<keyword evidence="1" id="KW-1133">Transmembrane helix</keyword>
<feature type="transmembrane region" description="Helical" evidence="1">
    <location>
        <begin position="72"/>
        <end position="95"/>
    </location>
</feature>
<evidence type="ECO:0000313" key="2">
    <source>
        <dbReference type="EMBL" id="MFA9459536.1"/>
    </source>
</evidence>
<keyword evidence="1" id="KW-0812">Transmembrane</keyword>
<protein>
    <recommendedName>
        <fullName evidence="4">VIT family protein</fullName>
    </recommendedName>
</protein>
<feature type="transmembrane region" description="Helical" evidence="1">
    <location>
        <begin position="101"/>
        <end position="120"/>
    </location>
</feature>